<dbReference type="RefSeq" id="WP_330930892.1">
    <property type="nucleotide sequence ID" value="NZ_CP119075.1"/>
</dbReference>
<dbReference type="Proteomes" id="UP001218638">
    <property type="component" value="Chromosome"/>
</dbReference>
<name>A0AAF0CNJ0_9BACT</name>
<reference evidence="1" key="1">
    <citation type="submission" date="2023-03" db="EMBL/GenBank/DDBJ databases">
        <title>Lomoglobus Profundus gen. nov., sp. nov., a novel member of the phylum Verrucomicrobia, isolated from deep-marine sediment of South China Sea.</title>
        <authorList>
            <person name="Ahmad T."/>
            <person name="Ishaq S.E."/>
            <person name="Wang F."/>
        </authorList>
    </citation>
    <scope>NUCLEOTIDE SEQUENCE</scope>
    <source>
        <strain evidence="1">LMO-M01</strain>
    </source>
</reference>
<keyword evidence="2" id="KW-1185">Reference proteome</keyword>
<evidence type="ECO:0000313" key="2">
    <source>
        <dbReference type="Proteomes" id="UP001218638"/>
    </source>
</evidence>
<accession>A0AAF0CNJ0</accession>
<evidence type="ECO:0000313" key="1">
    <source>
        <dbReference type="EMBL" id="WED64475.1"/>
    </source>
</evidence>
<organism evidence="1 2">
    <name type="scientific">Synoicihabitans lomoniglobus</name>
    <dbReference type="NCBI Taxonomy" id="2909285"/>
    <lineage>
        <taxon>Bacteria</taxon>
        <taxon>Pseudomonadati</taxon>
        <taxon>Verrucomicrobiota</taxon>
        <taxon>Opitutia</taxon>
        <taxon>Opitutales</taxon>
        <taxon>Opitutaceae</taxon>
        <taxon>Synoicihabitans</taxon>
    </lineage>
</organism>
<gene>
    <name evidence="1" type="ORF">PXH66_19215</name>
</gene>
<protein>
    <submittedName>
        <fullName evidence="1">Uncharacterized protein</fullName>
    </submittedName>
</protein>
<sequence>MIRRDYLLAMIEQLGALARAATGKNMPAEKLQVEMEDLSGQWIGLPTVVLFTLPVEELHRLIADSERLVSEKCFLTAELFRTKAEMATDDDSRRIFSGKALYFYHQSARAGFPPEIQSSITDHITTLTALVATTSAASESS</sequence>
<dbReference type="AlphaFoldDB" id="A0AAF0CNJ0"/>
<proteinExistence type="predicted"/>
<dbReference type="KEGG" id="slom:PXH66_19215"/>
<dbReference type="EMBL" id="CP119075">
    <property type="protein sequence ID" value="WED64475.1"/>
    <property type="molecule type" value="Genomic_DNA"/>
</dbReference>